<dbReference type="Proteomes" id="UP001214576">
    <property type="component" value="Unassembled WGS sequence"/>
</dbReference>
<dbReference type="EMBL" id="JAKZEL010000022">
    <property type="protein sequence ID" value="KAI4532282.1"/>
    <property type="molecule type" value="Genomic_DNA"/>
</dbReference>
<evidence type="ECO:0000256" key="1">
    <source>
        <dbReference type="SAM" id="MobiDB-lite"/>
    </source>
</evidence>
<sequence length="135" mass="15569">MFSRSSRKRLSSRSNLGPRKPLGDYLEYPVEDTDWQGEEAHYFKQMFLLADKRPESESNVVVSKHRTSMMVKEDRSGANFQEQLNGPRWDPGSAYPSTDQASEKEAEVTLSAEAKLKGSRRQWRIRLSGYIRNVL</sequence>
<comment type="caution">
    <text evidence="2">The sequence shown here is derived from an EMBL/GenBank/DDBJ whole genome shotgun (WGS) entry which is preliminary data.</text>
</comment>
<organism evidence="2 3">
    <name type="scientific">Ovis ammon polii</name>
    <dbReference type="NCBI Taxonomy" id="230172"/>
    <lineage>
        <taxon>Eukaryota</taxon>
        <taxon>Metazoa</taxon>
        <taxon>Chordata</taxon>
        <taxon>Craniata</taxon>
        <taxon>Vertebrata</taxon>
        <taxon>Euteleostomi</taxon>
        <taxon>Mammalia</taxon>
        <taxon>Eutheria</taxon>
        <taxon>Laurasiatheria</taxon>
        <taxon>Artiodactyla</taxon>
        <taxon>Ruminantia</taxon>
        <taxon>Pecora</taxon>
        <taxon>Bovidae</taxon>
        <taxon>Caprinae</taxon>
        <taxon>Ovis</taxon>
    </lineage>
</organism>
<evidence type="ECO:0000313" key="2">
    <source>
        <dbReference type="EMBL" id="KAI4532282.1"/>
    </source>
</evidence>
<feature type="region of interest" description="Disordered" evidence="1">
    <location>
        <begin position="61"/>
        <end position="104"/>
    </location>
</feature>
<gene>
    <name evidence="2" type="ORF">MG293_017547</name>
</gene>
<proteinExistence type="predicted"/>
<name>A0AAD4TTE5_OVIAM</name>
<reference evidence="2" key="1">
    <citation type="submission" date="2022-03" db="EMBL/GenBank/DDBJ databases">
        <title>Genomic analyses of argali, domestic sheep and their hybrids provide insights into chromosomal evolution, heterosis and genetic basis of agronomic traits.</title>
        <authorList>
            <person name="Li M."/>
        </authorList>
    </citation>
    <scope>NUCLEOTIDE SEQUENCE</scope>
    <source>
        <strain evidence="2">CAU-MHL-2022a</strain>
        <tissue evidence="2">Skin</tissue>
    </source>
</reference>
<accession>A0AAD4TTE5</accession>
<feature type="compositionally biased region" description="Basic residues" evidence="1">
    <location>
        <begin position="1"/>
        <end position="11"/>
    </location>
</feature>
<evidence type="ECO:0000313" key="3">
    <source>
        <dbReference type="Proteomes" id="UP001214576"/>
    </source>
</evidence>
<feature type="region of interest" description="Disordered" evidence="1">
    <location>
        <begin position="1"/>
        <end position="24"/>
    </location>
</feature>
<protein>
    <submittedName>
        <fullName evidence="2">Uncharacterized protein</fullName>
    </submittedName>
</protein>
<dbReference type="AlphaFoldDB" id="A0AAD4TTE5"/>
<keyword evidence="3" id="KW-1185">Reference proteome</keyword>